<accession>A0A7X0PIE6</accession>
<comment type="caution">
    <text evidence="7">The sequence shown here is derived from an EMBL/GenBank/DDBJ whole genome shotgun (WGS) entry which is preliminary data.</text>
</comment>
<proteinExistence type="predicted"/>
<evidence type="ECO:0000256" key="4">
    <source>
        <dbReference type="ARBA" id="ARBA00023136"/>
    </source>
</evidence>
<feature type="compositionally biased region" description="Basic and acidic residues" evidence="5">
    <location>
        <begin position="198"/>
        <end position="207"/>
    </location>
</feature>
<keyword evidence="8" id="KW-1185">Reference proteome</keyword>
<dbReference type="AlphaFoldDB" id="A0A7X0PIE6"/>
<evidence type="ECO:0000256" key="1">
    <source>
        <dbReference type="ARBA" id="ARBA00004167"/>
    </source>
</evidence>
<feature type="chain" id="PRO_5030809259" evidence="6">
    <location>
        <begin position="22"/>
        <end position="219"/>
    </location>
</feature>
<dbReference type="SUPFAM" id="SSF74653">
    <property type="entry name" value="TolA/TonB C-terminal domain"/>
    <property type="match status" value="1"/>
</dbReference>
<dbReference type="NCBIfam" id="TIGR01352">
    <property type="entry name" value="tonB_Cterm"/>
    <property type="match status" value="1"/>
</dbReference>
<sequence>MRIRQTLVALAAVLVATCATAQTEAPATAAPAATPAEQARQLADLEKAQRELLKELKRQLAEMPETVRKQRLRARIAEIEGRANPPRDLYISPSAKMSGPMKTYYARMRQRIEDCGTRHFPSKDGKRLYGQGIVGITLANDGAVIQADVLQSSQDRTLDAHMLKIVQASAPFGTPPAKPMADGSQRYRRLVVITGFDFNRDSDKPDPEPVPAQERCKWE</sequence>
<evidence type="ECO:0000256" key="6">
    <source>
        <dbReference type="SAM" id="SignalP"/>
    </source>
</evidence>
<keyword evidence="3" id="KW-1133">Transmembrane helix</keyword>
<protein>
    <submittedName>
        <fullName evidence="7">Protein TonB</fullName>
    </submittedName>
</protein>
<dbReference type="Gene3D" id="3.30.1150.10">
    <property type="match status" value="1"/>
</dbReference>
<evidence type="ECO:0000256" key="3">
    <source>
        <dbReference type="ARBA" id="ARBA00022989"/>
    </source>
</evidence>
<dbReference type="Proteomes" id="UP000575083">
    <property type="component" value="Unassembled WGS sequence"/>
</dbReference>
<dbReference type="InterPro" id="IPR006260">
    <property type="entry name" value="TonB/TolA_C"/>
</dbReference>
<keyword evidence="4" id="KW-0472">Membrane</keyword>
<dbReference type="GO" id="GO:0016020">
    <property type="term" value="C:membrane"/>
    <property type="evidence" value="ECO:0007669"/>
    <property type="project" value="UniProtKB-SubCell"/>
</dbReference>
<gene>
    <name evidence="7" type="ORF">HNP48_004683</name>
</gene>
<dbReference type="EMBL" id="JACHLK010000010">
    <property type="protein sequence ID" value="MBB6561981.1"/>
    <property type="molecule type" value="Genomic_DNA"/>
</dbReference>
<evidence type="ECO:0000313" key="8">
    <source>
        <dbReference type="Proteomes" id="UP000575083"/>
    </source>
</evidence>
<evidence type="ECO:0000256" key="2">
    <source>
        <dbReference type="ARBA" id="ARBA00022692"/>
    </source>
</evidence>
<keyword evidence="2" id="KW-0812">Transmembrane</keyword>
<comment type="subcellular location">
    <subcellularLocation>
        <location evidence="1">Membrane</location>
        <topology evidence="1">Single-pass membrane protein</topology>
    </subcellularLocation>
</comment>
<organism evidence="7 8">
    <name type="scientific">Acidovorax soli</name>
    <dbReference type="NCBI Taxonomy" id="592050"/>
    <lineage>
        <taxon>Bacteria</taxon>
        <taxon>Pseudomonadati</taxon>
        <taxon>Pseudomonadota</taxon>
        <taxon>Betaproteobacteria</taxon>
        <taxon>Burkholderiales</taxon>
        <taxon>Comamonadaceae</taxon>
        <taxon>Acidovorax</taxon>
    </lineage>
</organism>
<reference evidence="7 8" key="1">
    <citation type="submission" date="2020-08" db="EMBL/GenBank/DDBJ databases">
        <title>Functional genomics of gut bacteria from endangered species of beetles.</title>
        <authorList>
            <person name="Carlos-Shanley C."/>
        </authorList>
    </citation>
    <scope>NUCLEOTIDE SEQUENCE [LARGE SCALE GENOMIC DNA]</scope>
    <source>
        <strain evidence="7 8">S00198</strain>
    </source>
</reference>
<feature type="signal peptide" evidence="6">
    <location>
        <begin position="1"/>
        <end position="21"/>
    </location>
</feature>
<dbReference type="Pfam" id="PF13103">
    <property type="entry name" value="TonB_2"/>
    <property type="match status" value="1"/>
</dbReference>
<name>A0A7X0PIE6_9BURK</name>
<evidence type="ECO:0000256" key="5">
    <source>
        <dbReference type="SAM" id="MobiDB-lite"/>
    </source>
</evidence>
<feature type="region of interest" description="Disordered" evidence="5">
    <location>
        <begin position="197"/>
        <end position="219"/>
    </location>
</feature>
<evidence type="ECO:0000313" key="7">
    <source>
        <dbReference type="EMBL" id="MBB6561981.1"/>
    </source>
</evidence>
<dbReference type="RefSeq" id="WP_184861557.1">
    <property type="nucleotide sequence ID" value="NZ_JACHLK010000010.1"/>
</dbReference>
<keyword evidence="6" id="KW-0732">Signal</keyword>